<feature type="non-terminal residue" evidence="1">
    <location>
        <position position="216"/>
    </location>
</feature>
<dbReference type="Pfam" id="PF20206">
    <property type="entry name" value="Tra1_ring"/>
    <property type="match status" value="1"/>
</dbReference>
<dbReference type="InterPro" id="IPR046805">
    <property type="entry name" value="Tra1_ring"/>
</dbReference>
<dbReference type="GO" id="GO:0035267">
    <property type="term" value="C:NuA4 histone acetyltransferase complex"/>
    <property type="evidence" value="ECO:0007669"/>
    <property type="project" value="TreeGrafter"/>
</dbReference>
<dbReference type="AlphaFoldDB" id="A0A9P6VSS7"/>
<dbReference type="GO" id="GO:0006355">
    <property type="term" value="P:regulation of DNA-templated transcription"/>
    <property type="evidence" value="ECO:0007669"/>
    <property type="project" value="TreeGrafter"/>
</dbReference>
<dbReference type="InterPro" id="IPR050517">
    <property type="entry name" value="DDR_Repair_Kinase"/>
</dbReference>
<protein>
    <recommendedName>
        <fullName evidence="3">FAT domain-containing protein</fullName>
    </recommendedName>
</protein>
<comment type="caution">
    <text evidence="1">The sequence shown here is derived from an EMBL/GenBank/DDBJ whole genome shotgun (WGS) entry which is preliminary data.</text>
</comment>
<dbReference type="PANTHER" id="PTHR11139">
    <property type="entry name" value="ATAXIA TELANGIECTASIA MUTATED ATM -RELATED"/>
    <property type="match status" value="1"/>
</dbReference>
<organism evidence="1 2">
    <name type="scientific">Rhodotorula mucilaginosa</name>
    <name type="common">Yeast</name>
    <name type="synonym">Rhodotorula rubra</name>
    <dbReference type="NCBI Taxonomy" id="5537"/>
    <lineage>
        <taxon>Eukaryota</taxon>
        <taxon>Fungi</taxon>
        <taxon>Dikarya</taxon>
        <taxon>Basidiomycota</taxon>
        <taxon>Pucciniomycotina</taxon>
        <taxon>Microbotryomycetes</taxon>
        <taxon>Sporidiobolales</taxon>
        <taxon>Sporidiobolaceae</taxon>
        <taxon>Rhodotorula</taxon>
    </lineage>
</organism>
<sequence>LLYADPNATHAVWVSTFKTAWTCLSRVEQRHLTEFMVSLLVKDYHLRSVDRRPNVVQTLLQSASACTPQLVLPPHVIRYHARTFNAWYTGIELLQETLTDPRESDSVRETAMDALAELYAELSEDDLLYGLWRRRAAYNETNAALSWEQIGQWGQAQVLHESAQITARSGVMPFTESELALWEDHWIITAQKLQQWDVLSDMAKNEGNKELLLECA</sequence>
<dbReference type="GO" id="GO:0005634">
    <property type="term" value="C:nucleus"/>
    <property type="evidence" value="ECO:0007669"/>
    <property type="project" value="TreeGrafter"/>
</dbReference>
<accession>A0A9P6VSS7</accession>
<reference evidence="1 2" key="1">
    <citation type="submission" date="2020-11" db="EMBL/GenBank/DDBJ databases">
        <title>Kefir isolates.</title>
        <authorList>
            <person name="Marcisauskas S."/>
            <person name="Kim Y."/>
            <person name="Blasche S."/>
        </authorList>
    </citation>
    <scope>NUCLEOTIDE SEQUENCE [LARGE SCALE GENOMIC DNA]</scope>
    <source>
        <strain evidence="1 2">KR</strain>
    </source>
</reference>
<dbReference type="EMBL" id="PUHQ01000322">
    <property type="protein sequence ID" value="KAG0653152.1"/>
    <property type="molecule type" value="Genomic_DNA"/>
</dbReference>
<dbReference type="GO" id="GO:0000124">
    <property type="term" value="C:SAGA complex"/>
    <property type="evidence" value="ECO:0007669"/>
    <property type="project" value="TreeGrafter"/>
</dbReference>
<dbReference type="Proteomes" id="UP000777482">
    <property type="component" value="Unassembled WGS sequence"/>
</dbReference>
<dbReference type="GO" id="GO:0006281">
    <property type="term" value="P:DNA repair"/>
    <property type="evidence" value="ECO:0007669"/>
    <property type="project" value="TreeGrafter"/>
</dbReference>
<evidence type="ECO:0000313" key="1">
    <source>
        <dbReference type="EMBL" id="KAG0653152.1"/>
    </source>
</evidence>
<feature type="non-terminal residue" evidence="1">
    <location>
        <position position="1"/>
    </location>
</feature>
<dbReference type="PANTHER" id="PTHR11139:SF1">
    <property type="entry name" value="TRANSFORMATION_TRANSCRIPTION DOMAIN-ASSOCIATED PROTEIN"/>
    <property type="match status" value="1"/>
</dbReference>
<proteinExistence type="predicted"/>
<keyword evidence="2" id="KW-1185">Reference proteome</keyword>
<gene>
    <name evidence="1" type="ORF">C6P46_003846</name>
</gene>
<evidence type="ECO:0008006" key="3">
    <source>
        <dbReference type="Google" id="ProtNLM"/>
    </source>
</evidence>
<dbReference type="OrthoDB" id="3365172at2759"/>
<name>A0A9P6VSS7_RHOMI</name>
<evidence type="ECO:0000313" key="2">
    <source>
        <dbReference type="Proteomes" id="UP000777482"/>
    </source>
</evidence>